<name>A0A7V9A8Z7_9BACT</name>
<organism evidence="2 3">
    <name type="scientific">Bremerella alba</name>
    <dbReference type="NCBI Taxonomy" id="980252"/>
    <lineage>
        <taxon>Bacteria</taxon>
        <taxon>Pseudomonadati</taxon>
        <taxon>Planctomycetota</taxon>
        <taxon>Planctomycetia</taxon>
        <taxon>Pirellulales</taxon>
        <taxon>Pirellulaceae</taxon>
        <taxon>Bremerella</taxon>
    </lineage>
</organism>
<evidence type="ECO:0008006" key="4">
    <source>
        <dbReference type="Google" id="ProtNLM"/>
    </source>
</evidence>
<feature type="signal peptide" evidence="1">
    <location>
        <begin position="1"/>
        <end position="21"/>
    </location>
</feature>
<protein>
    <recommendedName>
        <fullName evidence="4">NPCBM/NEW2 domain protein</fullName>
    </recommendedName>
</protein>
<evidence type="ECO:0000313" key="3">
    <source>
        <dbReference type="Proteomes" id="UP000551616"/>
    </source>
</evidence>
<sequence>MPFRSALLCVLISACVFYSFAYGDEEKRFVALLEDGRVVEDDVLRNWYSGNAMPQLAGQSLINGGNPMRWMVDRSLGPAEMPNAYIELFSGDRIPGHPDAYAAEGVEYQADVPEHFLITPSFPFRRSTNSRYRSDIRVRRDFVRKIVWEQLPALIDRHVPATVFLKNGREITFRAIRFSEAGIHLLVERERMSFGFHEIAELHLEVESPWQSHLRELAILFPGGKVAPADQQRLVQWETSDGLVATTSVQRIDADSRGDNNNSDRWAHGIQPAWSIDPIWVECRSTWMRRSWAFDEMPLFRLPYHESRDGAMFSRNGFSARINRGILAGTAKSGDRISGWSLGVMAPSRLSFALPPIATGFRTSVGIDQAAHDRGCIVGRVFVSWESSPKFESKSIVGSEKTTEGGNIHWNSLPGDGQLILEVDMAHQDRPEGADPFDIRDMVNWIEPRVLLDHQKLREAIDEQTPETILAWSGWQLTSDIAKLRFHTTRRRVEYPFEAPSWRTTVVAKDEPLRLTTTKRIAPETSYLEINAAKFDGGDEPNIEVRINDIPVLSEPLKNVNTHDHVNTPAPYLVDLTPFAGHEVTLEVSQTPGPDNIAVDWRGIHFLSEPSFLMPVLDAPSEKQVDSLLTIAGQPAGAIWRNDIRLVSRPALEINDGPWVQIASFDRPIEIRERPLPGQYRQLRFAFEKQGDGYVQIRLLHDRDTESPAIYSVGTSKADQGVIKLDPKKIKENDWHQVGPDIFSNFRELNITGIAIQSVGESKSTWDHFVFSSSARHYDQLASISPLNNNWDDWQKRSEEVLPQLRKALVQVDRPQKPGRPAIMIDQGQGIFAMLGDDDWKRGNQVTITRDDGKKFPAKCLGMDEESQLGLIRIENIEQDGQWTQINLAGNDKFDRRFAYMLAQQDSEPELIAWDICRPITFTNAIEILSGSPSIDFSIGAIAIDRNHQVAGFVRGKCPNGEPILTIAHPLTQKRATLKGD</sequence>
<accession>A0A7V9A8Z7</accession>
<proteinExistence type="predicted"/>
<evidence type="ECO:0000313" key="2">
    <source>
        <dbReference type="EMBL" id="MBA2117005.1"/>
    </source>
</evidence>
<keyword evidence="1" id="KW-0732">Signal</keyword>
<keyword evidence="3" id="KW-1185">Reference proteome</keyword>
<dbReference type="Proteomes" id="UP000551616">
    <property type="component" value="Unassembled WGS sequence"/>
</dbReference>
<reference evidence="2 3" key="1">
    <citation type="submission" date="2020-05" db="EMBL/GenBank/DDBJ databases">
        <title>Bremerella alba sp. nov., a novel planctomycete isolated from the surface of the macroalga Fucus spiralis.</title>
        <authorList>
            <person name="Godinho O."/>
            <person name="Botelho R."/>
            <person name="Albuquerque L."/>
            <person name="Wiegand S."/>
            <person name="Da Costa M.S."/>
            <person name="Lobo-Da-Cunha A."/>
            <person name="Jogler C."/>
            <person name="Lage O.M."/>
        </authorList>
    </citation>
    <scope>NUCLEOTIDE SEQUENCE [LARGE SCALE GENOMIC DNA]</scope>
    <source>
        <strain evidence="2 3">FF15</strain>
    </source>
</reference>
<evidence type="ECO:0000256" key="1">
    <source>
        <dbReference type="SAM" id="SignalP"/>
    </source>
</evidence>
<dbReference type="RefSeq" id="WP_207398386.1">
    <property type="nucleotide sequence ID" value="NZ_JABRWO010000012.1"/>
</dbReference>
<comment type="caution">
    <text evidence="2">The sequence shown here is derived from an EMBL/GenBank/DDBJ whole genome shotgun (WGS) entry which is preliminary data.</text>
</comment>
<dbReference type="EMBL" id="JABRWO010000012">
    <property type="protein sequence ID" value="MBA2117005.1"/>
    <property type="molecule type" value="Genomic_DNA"/>
</dbReference>
<dbReference type="AlphaFoldDB" id="A0A7V9A8Z7"/>
<feature type="chain" id="PRO_5030708172" description="NPCBM/NEW2 domain protein" evidence="1">
    <location>
        <begin position="22"/>
        <end position="981"/>
    </location>
</feature>
<gene>
    <name evidence="2" type="ORF">HOV93_41990</name>
</gene>
<dbReference type="PROSITE" id="PS51257">
    <property type="entry name" value="PROKAR_LIPOPROTEIN"/>
    <property type="match status" value="1"/>
</dbReference>